<dbReference type="SUPFAM" id="SSF54506">
    <property type="entry name" value="Diaminopimelate epimerase-like"/>
    <property type="match status" value="1"/>
</dbReference>
<protein>
    <recommendedName>
        <fullName evidence="2">PhzF family phenazine biosynthesis protein</fullName>
    </recommendedName>
</protein>
<proteinExistence type="predicted"/>
<dbReference type="InterPro" id="IPR003719">
    <property type="entry name" value="Phenazine_PhzF-like"/>
</dbReference>
<sequence>MRSIPYVQTSVFVDSRYPFGGNQLATFWHTDANDAISTVEMQSIALELNFSETTFIEKTEMSDCSFKVRIFTPVSEIPFAGHPTLGTSFVLKHKKLINSSLKDTTIELGVGPIHVEYLDTNFIQMEQPSPKFGDTIDNLSLITDTIGLTPKDVVQDYPIQAVSTGFPFLVVPLRNLATVKRAVPNSQKIINDLKDFASQEILIFSTESVHEDSHIHARMFAPGAGVLEDPATGSAIGPLGAYLEKYNVLENHSLGEEIKI</sequence>
<dbReference type="NCBIfam" id="TIGR00654">
    <property type="entry name" value="PhzF_family"/>
    <property type="match status" value="1"/>
</dbReference>
<name>X1A4C9_9ZZZZ</name>
<dbReference type="AlphaFoldDB" id="X1A4C9"/>
<feature type="non-terminal residue" evidence="1">
    <location>
        <position position="260"/>
    </location>
</feature>
<accession>X1A4C9</accession>
<dbReference type="GO" id="GO:0016853">
    <property type="term" value="F:isomerase activity"/>
    <property type="evidence" value="ECO:0007669"/>
    <property type="project" value="TreeGrafter"/>
</dbReference>
<gene>
    <name evidence="1" type="ORF">S01H4_19210</name>
</gene>
<dbReference type="Pfam" id="PF02567">
    <property type="entry name" value="PhzC-PhzF"/>
    <property type="match status" value="1"/>
</dbReference>
<organism evidence="1">
    <name type="scientific">marine sediment metagenome</name>
    <dbReference type="NCBI Taxonomy" id="412755"/>
    <lineage>
        <taxon>unclassified sequences</taxon>
        <taxon>metagenomes</taxon>
        <taxon>ecological metagenomes</taxon>
    </lineage>
</organism>
<dbReference type="PIRSF" id="PIRSF016184">
    <property type="entry name" value="PhzC_PhzF"/>
    <property type="match status" value="1"/>
</dbReference>
<dbReference type="PANTHER" id="PTHR13774">
    <property type="entry name" value="PHENAZINE BIOSYNTHESIS PROTEIN"/>
    <property type="match status" value="1"/>
</dbReference>
<comment type="caution">
    <text evidence="1">The sequence shown here is derived from an EMBL/GenBank/DDBJ whole genome shotgun (WGS) entry which is preliminary data.</text>
</comment>
<dbReference type="PANTHER" id="PTHR13774:SF32">
    <property type="entry name" value="ANTISENSE-ENHANCING SEQUENCE 1"/>
    <property type="match status" value="1"/>
</dbReference>
<reference evidence="1" key="1">
    <citation type="journal article" date="2014" name="Front. Microbiol.">
        <title>High frequency of phylogenetically diverse reductive dehalogenase-homologous genes in deep subseafloor sedimentary metagenomes.</title>
        <authorList>
            <person name="Kawai M."/>
            <person name="Futagami T."/>
            <person name="Toyoda A."/>
            <person name="Takaki Y."/>
            <person name="Nishi S."/>
            <person name="Hori S."/>
            <person name="Arai W."/>
            <person name="Tsubouchi T."/>
            <person name="Morono Y."/>
            <person name="Uchiyama I."/>
            <person name="Ito T."/>
            <person name="Fujiyama A."/>
            <person name="Inagaki F."/>
            <person name="Takami H."/>
        </authorList>
    </citation>
    <scope>NUCLEOTIDE SEQUENCE</scope>
    <source>
        <strain evidence="1">Expedition CK06-06</strain>
    </source>
</reference>
<evidence type="ECO:0000313" key="1">
    <source>
        <dbReference type="EMBL" id="GAG55076.1"/>
    </source>
</evidence>
<dbReference type="Gene3D" id="3.10.310.10">
    <property type="entry name" value="Diaminopimelate Epimerase, Chain A, domain 1"/>
    <property type="match status" value="2"/>
</dbReference>
<dbReference type="GO" id="GO:0005737">
    <property type="term" value="C:cytoplasm"/>
    <property type="evidence" value="ECO:0007669"/>
    <property type="project" value="TreeGrafter"/>
</dbReference>
<evidence type="ECO:0008006" key="2">
    <source>
        <dbReference type="Google" id="ProtNLM"/>
    </source>
</evidence>
<dbReference type="EMBL" id="BART01008551">
    <property type="protein sequence ID" value="GAG55076.1"/>
    <property type="molecule type" value="Genomic_DNA"/>
</dbReference>